<evidence type="ECO:0000256" key="8">
    <source>
        <dbReference type="ARBA" id="ARBA00037937"/>
    </source>
</evidence>
<evidence type="ECO:0000256" key="9">
    <source>
        <dbReference type="SAM" id="MobiDB-lite"/>
    </source>
</evidence>
<comment type="subcellular location">
    <subcellularLocation>
        <location evidence="1">Bacterial flagellum basal body</location>
    </subcellularLocation>
    <subcellularLocation>
        <location evidence="2">Cell membrane</location>
    </subcellularLocation>
</comment>
<evidence type="ECO:0000256" key="6">
    <source>
        <dbReference type="ARBA" id="ARBA00023136"/>
    </source>
</evidence>
<dbReference type="GO" id="GO:0044781">
    <property type="term" value="P:bacterial-type flagellum organization"/>
    <property type="evidence" value="ECO:0007669"/>
    <property type="project" value="InterPro"/>
</dbReference>
<dbReference type="GO" id="GO:0009425">
    <property type="term" value="C:bacterial-type flagellum basal body"/>
    <property type="evidence" value="ECO:0007669"/>
    <property type="project" value="UniProtKB-SubCell"/>
</dbReference>
<dbReference type="PANTHER" id="PTHR38766">
    <property type="entry name" value="FLAGELLAR PROTEIN FLIO"/>
    <property type="match status" value="1"/>
</dbReference>
<proteinExistence type="inferred from homology"/>
<comment type="caution">
    <text evidence="11">The sequence shown here is derived from an EMBL/GenBank/DDBJ whole genome shotgun (WGS) entry which is preliminary data.</text>
</comment>
<evidence type="ECO:0000256" key="2">
    <source>
        <dbReference type="ARBA" id="ARBA00004236"/>
    </source>
</evidence>
<name>A0A5M6IHB8_9PROT</name>
<dbReference type="InterPro" id="IPR052205">
    <property type="entry name" value="FliO/MopB"/>
</dbReference>
<evidence type="ECO:0000256" key="10">
    <source>
        <dbReference type="SAM" id="Phobius"/>
    </source>
</evidence>
<feature type="region of interest" description="Disordered" evidence="9">
    <location>
        <begin position="91"/>
        <end position="123"/>
    </location>
</feature>
<keyword evidence="12" id="KW-1185">Reference proteome</keyword>
<dbReference type="InterPro" id="IPR022781">
    <property type="entry name" value="Flagellar_biosynth_FliO"/>
</dbReference>
<dbReference type="PANTHER" id="PTHR38766:SF1">
    <property type="entry name" value="FLAGELLAR PROTEIN FLIO"/>
    <property type="match status" value="1"/>
</dbReference>
<accession>A0A5M6IHB8</accession>
<dbReference type="RefSeq" id="WP_150061025.1">
    <property type="nucleotide sequence ID" value="NZ_JACHII010000003.1"/>
</dbReference>
<keyword evidence="6 10" id="KW-0472">Membrane</keyword>
<protein>
    <submittedName>
        <fullName evidence="11">FliO/MopB family protein</fullName>
    </submittedName>
</protein>
<dbReference type="OrthoDB" id="8456606at2"/>
<evidence type="ECO:0000256" key="1">
    <source>
        <dbReference type="ARBA" id="ARBA00004117"/>
    </source>
</evidence>
<comment type="similarity">
    <text evidence="8">Belongs to the FliO/MopB family.</text>
</comment>
<feature type="transmembrane region" description="Helical" evidence="10">
    <location>
        <begin position="6"/>
        <end position="27"/>
    </location>
</feature>
<evidence type="ECO:0000256" key="7">
    <source>
        <dbReference type="ARBA" id="ARBA00023143"/>
    </source>
</evidence>
<organism evidence="11 12">
    <name type="scientific">Roseospira marina</name>
    <dbReference type="NCBI Taxonomy" id="140057"/>
    <lineage>
        <taxon>Bacteria</taxon>
        <taxon>Pseudomonadati</taxon>
        <taxon>Pseudomonadota</taxon>
        <taxon>Alphaproteobacteria</taxon>
        <taxon>Rhodospirillales</taxon>
        <taxon>Rhodospirillaceae</taxon>
        <taxon>Roseospira</taxon>
    </lineage>
</organism>
<keyword evidence="4 10" id="KW-0812">Transmembrane</keyword>
<sequence>MDMDSYTRFALSLILVLGMIFIVAAGLRRFGPTGPGLRTGRGSTRRLRVVEATMVDARRRLMLVRCDDTEHLLLIGGTHDLVVASGLAVPAAPPPIPDSPPPSAAPTGPAFRSLLDRVSGGRP</sequence>
<keyword evidence="5 10" id="KW-1133">Transmembrane helix</keyword>
<gene>
    <name evidence="11" type="ORF">F1188_03670</name>
</gene>
<reference evidence="11 12" key="1">
    <citation type="submission" date="2019-09" db="EMBL/GenBank/DDBJ databases">
        <title>Genome sequence of Roseospira marina, one of the more divergent members of the non-sulfur purple photosynthetic bacterial family, the Rhodospirillaceae.</title>
        <authorList>
            <person name="Meyer T."/>
            <person name="Kyndt J."/>
        </authorList>
    </citation>
    <scope>NUCLEOTIDE SEQUENCE [LARGE SCALE GENOMIC DNA]</scope>
    <source>
        <strain evidence="11 12">DSM 15113</strain>
    </source>
</reference>
<evidence type="ECO:0000313" key="11">
    <source>
        <dbReference type="EMBL" id="KAA5607015.1"/>
    </source>
</evidence>
<evidence type="ECO:0000256" key="5">
    <source>
        <dbReference type="ARBA" id="ARBA00022989"/>
    </source>
</evidence>
<feature type="compositionally biased region" description="Pro residues" evidence="9">
    <location>
        <begin position="91"/>
        <end position="104"/>
    </location>
</feature>
<evidence type="ECO:0000313" key="12">
    <source>
        <dbReference type="Proteomes" id="UP000324065"/>
    </source>
</evidence>
<dbReference type="AlphaFoldDB" id="A0A5M6IHB8"/>
<keyword evidence="7" id="KW-0975">Bacterial flagellum</keyword>
<evidence type="ECO:0000256" key="3">
    <source>
        <dbReference type="ARBA" id="ARBA00022475"/>
    </source>
</evidence>
<keyword evidence="3" id="KW-1003">Cell membrane</keyword>
<evidence type="ECO:0000256" key="4">
    <source>
        <dbReference type="ARBA" id="ARBA00022692"/>
    </source>
</evidence>
<dbReference type="Proteomes" id="UP000324065">
    <property type="component" value="Unassembled WGS sequence"/>
</dbReference>
<dbReference type="Pfam" id="PF04347">
    <property type="entry name" value="FliO"/>
    <property type="match status" value="1"/>
</dbReference>
<dbReference type="GO" id="GO:0005886">
    <property type="term" value="C:plasma membrane"/>
    <property type="evidence" value="ECO:0007669"/>
    <property type="project" value="UniProtKB-SubCell"/>
</dbReference>
<dbReference type="EMBL" id="VWPJ01000002">
    <property type="protein sequence ID" value="KAA5607015.1"/>
    <property type="molecule type" value="Genomic_DNA"/>
</dbReference>